<evidence type="ECO:0000313" key="1">
    <source>
        <dbReference type="EMBL" id="XBP94710.1"/>
    </source>
</evidence>
<dbReference type="Gene3D" id="1.25.10.10">
    <property type="entry name" value="Leucine-rich Repeat Variant"/>
    <property type="match status" value="2"/>
</dbReference>
<dbReference type="PANTHER" id="PTHR12697:SF5">
    <property type="entry name" value="DEOXYHYPUSINE HYDROXYLASE"/>
    <property type="match status" value="1"/>
</dbReference>
<reference evidence="1" key="1">
    <citation type="submission" date="2024-01" db="EMBL/GenBank/DDBJ databases">
        <title>The genome sequence of Micromonospora mangrovi CCTCC AA 2012012.</title>
        <authorList>
            <person name="Gao J."/>
        </authorList>
    </citation>
    <scope>NUCLEOTIDE SEQUENCE</scope>
    <source>
        <strain evidence="1">CCTCC AA 2012012</strain>
    </source>
</reference>
<name>A0AAU7MBB1_9ACTN</name>
<dbReference type="SUPFAM" id="SSF48371">
    <property type="entry name" value="ARM repeat"/>
    <property type="match status" value="1"/>
</dbReference>
<organism evidence="1">
    <name type="scientific">Micromonospora sp. CCTCC AA 2012012</name>
    <dbReference type="NCBI Taxonomy" id="3111921"/>
    <lineage>
        <taxon>Bacteria</taxon>
        <taxon>Bacillati</taxon>
        <taxon>Actinomycetota</taxon>
        <taxon>Actinomycetes</taxon>
        <taxon>Micromonosporales</taxon>
        <taxon>Micromonosporaceae</taxon>
        <taxon>Micromonospora</taxon>
    </lineage>
</organism>
<evidence type="ECO:0000313" key="2">
    <source>
        <dbReference type="EMBL" id="XCH75411.1"/>
    </source>
</evidence>
<dbReference type="InterPro" id="IPR016024">
    <property type="entry name" value="ARM-type_fold"/>
</dbReference>
<proteinExistence type="predicted"/>
<dbReference type="GO" id="GO:0016491">
    <property type="term" value="F:oxidoreductase activity"/>
    <property type="evidence" value="ECO:0007669"/>
    <property type="project" value="TreeGrafter"/>
</dbReference>
<gene>
    <name evidence="2" type="ORF">ABUL08_04750</name>
    <name evidence="1" type="ORF">VK199_04725</name>
</gene>
<dbReference type="EMBL" id="CP159342">
    <property type="protein sequence ID" value="XCH75411.1"/>
    <property type="molecule type" value="Genomic_DNA"/>
</dbReference>
<dbReference type="RefSeq" id="WP_350934861.1">
    <property type="nucleotide sequence ID" value="NZ_CP157762.1"/>
</dbReference>
<dbReference type="PANTHER" id="PTHR12697">
    <property type="entry name" value="PBS LYASE HEAT-LIKE PROTEIN"/>
    <property type="match status" value="1"/>
</dbReference>
<reference evidence="2" key="2">
    <citation type="submission" date="2024-06" db="EMBL/GenBank/DDBJ databases">
        <title>Micromonospora mangrovi CCTCC AA 2012012 genome sequences.</title>
        <authorList>
            <person name="Gao J."/>
        </authorList>
    </citation>
    <scope>NUCLEOTIDE SEQUENCE</scope>
    <source>
        <strain evidence="2">CCTCC AA 2012012</strain>
    </source>
</reference>
<accession>A0AAU7MBB1</accession>
<dbReference type="EMBL" id="CP157762">
    <property type="protein sequence ID" value="XBP94710.1"/>
    <property type="molecule type" value="Genomic_DNA"/>
</dbReference>
<dbReference type="AlphaFoldDB" id="A0AAU7MBB1"/>
<dbReference type="InterPro" id="IPR011989">
    <property type="entry name" value="ARM-like"/>
</dbReference>
<sequence>MLEEIDWSGLTHAYGPADDVPKLLRHATDHLDELWDRLFGQGVVYPATVAAVPFIADLARTAPARRAEFAWMLGMLADPRHASGDSFEAVRAAVTAQPPLPLDDPDPEVRAAAAYVLAQTGGPATALHERAGVEEDPKVRASLMLALGKLDPDGTAGRFAHCRSAEERFAAALAATRAGRPLPAGAAAAVATAISEGIDVDYAWMDGEPADELIVPATDPMATDLVSALTISPDPEIRQAAVFAVSERALRRRSTPALLVPLVAPLLADPDPRVRREVISTLRGCGAAAAPYREEIAAVAARYPEISGSRAITAERQALETLIWLGDPRWVDLAPTARDTRRMTFTPEALDAVRRRLVEHPHLAHVLGSWGHHAADAVPELLAILPRAGRAASLALARIGHHVAEALPHLREPAVEGDLDAAAAIRRLTGDTQPLLDALDAAFRRPSSTRWPAGLDDAGDELRPLVPVAFPHLTGEAAQTHAERMTQILAARLAAATGNTGGALPTLRALVTDDGHHAIGDAAELLADLGGPDERLAERLDELVTREQRLIASGVAADIVWHDEALSERLRAAARRVRQVGSSS</sequence>
<evidence type="ECO:0008006" key="3">
    <source>
        <dbReference type="Google" id="ProtNLM"/>
    </source>
</evidence>
<protein>
    <recommendedName>
        <fullName evidence="3">HEAT repeat domain-containing protein</fullName>
    </recommendedName>
</protein>